<dbReference type="SUPFAM" id="SSF52402">
    <property type="entry name" value="Adenine nucleotide alpha hydrolases-like"/>
    <property type="match status" value="1"/>
</dbReference>
<evidence type="ECO:0000259" key="2">
    <source>
        <dbReference type="Pfam" id="PF00266"/>
    </source>
</evidence>
<dbReference type="InterPro" id="IPR011063">
    <property type="entry name" value="TilS/TtcA_N"/>
</dbReference>
<feature type="region of interest" description="Disordered" evidence="1">
    <location>
        <begin position="1"/>
        <end position="24"/>
    </location>
</feature>
<dbReference type="Gene3D" id="3.40.640.10">
    <property type="entry name" value="Type I PLP-dependent aspartate aminotransferase-like (Major domain)"/>
    <property type="match status" value="1"/>
</dbReference>
<dbReference type="InterPro" id="IPR000192">
    <property type="entry name" value="Aminotrans_V_dom"/>
</dbReference>
<comment type="caution">
    <text evidence="4">The sequence shown here is derived from an EMBL/GenBank/DDBJ whole genome shotgun (WGS) entry which is preliminary data.</text>
</comment>
<dbReference type="PANTHER" id="PTHR43686:SF1">
    <property type="entry name" value="AMINOTRAN_5 DOMAIN-CONTAINING PROTEIN"/>
    <property type="match status" value="1"/>
</dbReference>
<dbReference type="InterPro" id="IPR015421">
    <property type="entry name" value="PyrdxlP-dep_Trfase_major"/>
</dbReference>
<dbReference type="InterPro" id="IPR015422">
    <property type="entry name" value="PyrdxlP-dep_Trfase_small"/>
</dbReference>
<organism evidence="4 5">
    <name type="scientific">Pristionchus mayeri</name>
    <dbReference type="NCBI Taxonomy" id="1317129"/>
    <lineage>
        <taxon>Eukaryota</taxon>
        <taxon>Metazoa</taxon>
        <taxon>Ecdysozoa</taxon>
        <taxon>Nematoda</taxon>
        <taxon>Chromadorea</taxon>
        <taxon>Rhabditida</taxon>
        <taxon>Rhabditina</taxon>
        <taxon>Diplogasteromorpha</taxon>
        <taxon>Diplogasteroidea</taxon>
        <taxon>Neodiplogasteridae</taxon>
        <taxon>Pristionchus</taxon>
    </lineage>
</organism>
<dbReference type="InterPro" id="IPR014729">
    <property type="entry name" value="Rossmann-like_a/b/a_fold"/>
</dbReference>
<sequence>MDQRRFGEKIPLVPSEGRKGEEDGSAYDIMQWMRKNESGREQEVETAFGRRRVIYADYAASAKAIVPIEEYLLKEVHPLYGNTHSSVTVTAEQTTLFVHEAREEIRSLTGAGDTDAVIFVGTGSTAAIDLLVHLGAFGKVGVPPLVVVHSISEHHTNILPWREAAVECITVDEDEEGRVDEEKLEKTLLMSKEKYPDHTILGAFTGASNVTGVLNDFIGINVILKRHGALSVWDLAASSPYVGVNVNGVHPVDAVFFSGHKWPGAVASPGVLVVKKGLIRADQPKKKGGGTVFYVDEKSTTYLRDAEYREEGGTGDAIGIIRLALAVKLRRSIGEDRVMGREETIVGRLLDGFSFIPNLILLGPPTRKKRLATFAFLIKDEISGLFFHHNYISVLLNDLFGIQSRAGCVCAGPYAQHLLGIEGEISSRFLSLLREDSSLDRLHLRRIGEYSQQEMIRPGFTRISIPYFESDDKVDFVLSTIRFVATHAADFLHHYQLNAESGEWHNEKTRVFNDRKWLGFVSFGEEGLKIDKKATKKSDLPRDVMRRAEEEREKAREMMMERSTVPDGRVALSEEAKELRWFVLPIEIWEREKKKMDVEYPDCVIRPKRYEEKREKEKKEKDEETKDSTPLDSATTGSETVCPLMDIYEAEQQGMDGREEEGGEDEEEEHTGEEVREGETSMEDWNKRVIVTRREITRREEASLPWVVPPLDLYKQTTESIHSLGLIKEGDKVLVCLSGGKDSLSLLHILRFYQIRNRDRRGIQFELGAITVDPGSTAYNPRPLIEYCRSLNIDYFYEEQDIIGQARKLKNLRSICAFCSRMKRGRLAAAAVTHGWNVLAMGQHLDDLAESFFIAAFQNGNLSTMKAQYTTRDSNLRVIRPLVLVREKALRDFAASSNLPVVAENCPACFNQATERHRIKQMLAHQELLFPDLFCSLRSALRPLLIVDSASTAEMRRKAIENIVKTKKNEE</sequence>
<dbReference type="Pfam" id="PF00266">
    <property type="entry name" value="Aminotran_5"/>
    <property type="match status" value="1"/>
</dbReference>
<dbReference type="Pfam" id="PF01171">
    <property type="entry name" value="ATP_bind_3"/>
    <property type="match status" value="1"/>
</dbReference>
<dbReference type="CDD" id="cd24138">
    <property type="entry name" value="TtcA-like"/>
    <property type="match status" value="1"/>
</dbReference>
<dbReference type="Gene3D" id="3.90.1150.10">
    <property type="entry name" value="Aspartate Aminotransferase, domain 1"/>
    <property type="match status" value="1"/>
</dbReference>
<proteinExistence type="predicted"/>
<accession>A0AAN4ZQH0</accession>
<feature type="domain" description="Aminotransferase class V" evidence="2">
    <location>
        <begin position="54"/>
        <end position="418"/>
    </location>
</feature>
<evidence type="ECO:0000259" key="3">
    <source>
        <dbReference type="Pfam" id="PF01171"/>
    </source>
</evidence>
<dbReference type="PANTHER" id="PTHR43686">
    <property type="entry name" value="SULFURTRANSFERASE-RELATED"/>
    <property type="match status" value="1"/>
</dbReference>
<dbReference type="AlphaFoldDB" id="A0AAN4ZQH0"/>
<evidence type="ECO:0000313" key="5">
    <source>
        <dbReference type="Proteomes" id="UP001328107"/>
    </source>
</evidence>
<feature type="compositionally biased region" description="Polar residues" evidence="1">
    <location>
        <begin position="630"/>
        <end position="639"/>
    </location>
</feature>
<evidence type="ECO:0000313" key="4">
    <source>
        <dbReference type="EMBL" id="GMR41905.1"/>
    </source>
</evidence>
<keyword evidence="5" id="KW-1185">Reference proteome</keyword>
<feature type="compositionally biased region" description="Basic and acidic residues" evidence="1">
    <location>
        <begin position="539"/>
        <end position="560"/>
    </location>
</feature>
<feature type="region of interest" description="Disordered" evidence="1">
    <location>
        <begin position="612"/>
        <end position="682"/>
    </location>
</feature>
<evidence type="ECO:0008006" key="6">
    <source>
        <dbReference type="Google" id="ProtNLM"/>
    </source>
</evidence>
<evidence type="ECO:0000256" key="1">
    <source>
        <dbReference type="SAM" id="MobiDB-lite"/>
    </source>
</evidence>
<feature type="compositionally biased region" description="Acidic residues" evidence="1">
    <location>
        <begin position="658"/>
        <end position="671"/>
    </location>
</feature>
<protein>
    <recommendedName>
        <fullName evidence="6">Aminotransferase class V domain-containing protein</fullName>
    </recommendedName>
</protein>
<name>A0AAN4ZQH0_9BILA</name>
<feature type="compositionally biased region" description="Basic and acidic residues" evidence="1">
    <location>
        <begin position="612"/>
        <end position="629"/>
    </location>
</feature>
<dbReference type="InterPro" id="IPR015424">
    <property type="entry name" value="PyrdxlP-dep_Trfase"/>
</dbReference>
<dbReference type="Gene3D" id="3.40.50.620">
    <property type="entry name" value="HUPs"/>
    <property type="match status" value="1"/>
</dbReference>
<dbReference type="Proteomes" id="UP001328107">
    <property type="component" value="Unassembled WGS sequence"/>
</dbReference>
<reference evidence="5" key="1">
    <citation type="submission" date="2022-10" db="EMBL/GenBank/DDBJ databases">
        <title>Genome assembly of Pristionchus species.</title>
        <authorList>
            <person name="Yoshida K."/>
            <person name="Sommer R.J."/>
        </authorList>
    </citation>
    <scope>NUCLEOTIDE SEQUENCE [LARGE SCALE GENOMIC DNA]</scope>
    <source>
        <strain evidence="5">RS5460</strain>
    </source>
</reference>
<dbReference type="SUPFAM" id="SSF53383">
    <property type="entry name" value="PLP-dependent transferases"/>
    <property type="match status" value="1"/>
</dbReference>
<gene>
    <name evidence="4" type="ORF">PMAYCL1PPCAC_12100</name>
</gene>
<feature type="domain" description="tRNA(Ile)-lysidine/2-thiocytidine synthase N-terminal" evidence="3">
    <location>
        <begin position="732"/>
        <end position="902"/>
    </location>
</feature>
<dbReference type="EMBL" id="BTRK01000003">
    <property type="protein sequence ID" value="GMR41905.1"/>
    <property type="molecule type" value="Genomic_DNA"/>
</dbReference>
<feature type="compositionally biased region" description="Basic and acidic residues" evidence="1">
    <location>
        <begin position="672"/>
        <end position="682"/>
    </location>
</feature>
<feature type="region of interest" description="Disordered" evidence="1">
    <location>
        <begin position="539"/>
        <end position="562"/>
    </location>
</feature>